<dbReference type="EMBL" id="DF238840">
    <property type="protein sequence ID" value="GAF26505.1"/>
    <property type="molecule type" value="Genomic_DNA"/>
</dbReference>
<dbReference type="InterPro" id="IPR027417">
    <property type="entry name" value="P-loop_NTPase"/>
</dbReference>
<protein>
    <submittedName>
        <fullName evidence="4">ATPases</fullName>
    </submittedName>
</protein>
<dbReference type="AlphaFoldDB" id="A0A0S6UG58"/>
<dbReference type="PANTHER" id="PTHR43384">
    <property type="entry name" value="SEPTUM SITE-DETERMINING PROTEIN MIND HOMOLOG, CHLOROPLASTIC-RELATED"/>
    <property type="match status" value="1"/>
</dbReference>
<dbReference type="Proteomes" id="UP000063718">
    <property type="component" value="Unassembled WGS sequence"/>
</dbReference>
<keyword evidence="2" id="KW-0067">ATP-binding</keyword>
<dbReference type="GO" id="GO:0009898">
    <property type="term" value="C:cytoplasmic side of plasma membrane"/>
    <property type="evidence" value="ECO:0007669"/>
    <property type="project" value="TreeGrafter"/>
</dbReference>
<evidence type="ECO:0000256" key="2">
    <source>
        <dbReference type="ARBA" id="ARBA00022840"/>
    </source>
</evidence>
<evidence type="ECO:0000313" key="4">
    <source>
        <dbReference type="EMBL" id="GAF26505.1"/>
    </source>
</evidence>
<accession>A0A0S6UG58</accession>
<dbReference type="GO" id="GO:0016887">
    <property type="term" value="F:ATP hydrolysis activity"/>
    <property type="evidence" value="ECO:0007669"/>
    <property type="project" value="TreeGrafter"/>
</dbReference>
<dbReference type="InterPro" id="IPR050625">
    <property type="entry name" value="ParA/MinD_ATPase"/>
</dbReference>
<dbReference type="Gene3D" id="3.40.50.300">
    <property type="entry name" value="P-loop containing nucleotide triphosphate hydrolases"/>
    <property type="match status" value="1"/>
</dbReference>
<dbReference type="SUPFAM" id="SSF52540">
    <property type="entry name" value="P-loop containing nucleoside triphosphate hydrolases"/>
    <property type="match status" value="1"/>
</dbReference>
<dbReference type="PIRSF" id="PIRSF003092">
    <property type="entry name" value="MinD"/>
    <property type="match status" value="1"/>
</dbReference>
<keyword evidence="1" id="KW-0547">Nucleotide-binding</keyword>
<evidence type="ECO:0000259" key="3">
    <source>
        <dbReference type="Pfam" id="PF01656"/>
    </source>
</evidence>
<dbReference type="Pfam" id="PF01656">
    <property type="entry name" value="CbiA"/>
    <property type="match status" value="1"/>
</dbReference>
<sequence>MYPMTWKSPTPTSWLSGYGKRWPEMDQAARLRKLVIKQQEERARVIAVSSGKGGVGKTNIVVNLGLILARQGQRTLIFDADLGLANVDILMGLVPECTITEVINGQRDLAEVVVRGPGGLLLIPGASGIQELADLDSATRNRLIDDLETLAREVDVILVDSGAGISQTVFSFAAAAGEAIVVATPEPTSITDAYGLIKGLQRLQVRVNLLVNRAINLAEGRQTAQRLQGACRRFLQLELPLLGIIPEDSHVGEAVRRQQPFYELYPHCQAARALEEAAARINGQEPPPKGNRSFWQRLGRLLGRKL</sequence>
<dbReference type="InterPro" id="IPR025501">
    <property type="entry name" value="MinD_FleN"/>
</dbReference>
<dbReference type="PANTHER" id="PTHR43384:SF4">
    <property type="entry name" value="CELLULOSE BIOSYNTHESIS PROTEIN BCSQ-RELATED"/>
    <property type="match status" value="1"/>
</dbReference>
<name>A0A0S6UG58_NEOTH</name>
<dbReference type="GO" id="GO:0005524">
    <property type="term" value="F:ATP binding"/>
    <property type="evidence" value="ECO:0007669"/>
    <property type="project" value="UniProtKB-KW"/>
</dbReference>
<dbReference type="InterPro" id="IPR033875">
    <property type="entry name" value="FlhG"/>
</dbReference>
<dbReference type="GO" id="GO:0051782">
    <property type="term" value="P:negative regulation of cell division"/>
    <property type="evidence" value="ECO:0007669"/>
    <property type="project" value="TreeGrafter"/>
</dbReference>
<evidence type="ECO:0000256" key="1">
    <source>
        <dbReference type="ARBA" id="ARBA00022741"/>
    </source>
</evidence>
<feature type="domain" description="CobQ/CobB/MinD/ParA nucleotide binding" evidence="3">
    <location>
        <begin position="46"/>
        <end position="261"/>
    </location>
</feature>
<organism evidence="4">
    <name type="scientific">Moorella thermoacetica Y72</name>
    <dbReference type="NCBI Taxonomy" id="1325331"/>
    <lineage>
        <taxon>Bacteria</taxon>
        <taxon>Bacillati</taxon>
        <taxon>Bacillota</taxon>
        <taxon>Clostridia</taxon>
        <taxon>Neomoorellales</taxon>
        <taxon>Neomoorellaceae</taxon>
        <taxon>Neomoorella</taxon>
    </lineage>
</organism>
<dbReference type="GO" id="GO:0005829">
    <property type="term" value="C:cytosol"/>
    <property type="evidence" value="ECO:0007669"/>
    <property type="project" value="TreeGrafter"/>
</dbReference>
<dbReference type="InterPro" id="IPR002586">
    <property type="entry name" value="CobQ/CobB/MinD/ParA_Nub-bd_dom"/>
</dbReference>
<dbReference type="CDD" id="cd02038">
    <property type="entry name" value="FlhG-like"/>
    <property type="match status" value="1"/>
</dbReference>
<gene>
    <name evidence="4" type="ORF">MTY_1845</name>
</gene>
<proteinExistence type="predicted"/>
<reference evidence="4" key="1">
    <citation type="journal article" date="2014" name="Gene">
        <title>Genome-guided analysis of transformation efficiency and carbon dioxide assimilation by Moorella thermoacetica Y72.</title>
        <authorList>
            <person name="Tsukahara K."/>
            <person name="Kita A."/>
            <person name="Nakashimada Y."/>
            <person name="Hoshino T."/>
            <person name="Murakami K."/>
        </authorList>
    </citation>
    <scope>NUCLEOTIDE SEQUENCE [LARGE SCALE GENOMIC DNA]</scope>
    <source>
        <strain evidence="4">Y72</strain>
    </source>
</reference>